<organism evidence="1 2">
    <name type="scientific">Mycoplasmopsis bovirhinis</name>
    <dbReference type="NCBI Taxonomy" id="29553"/>
    <lineage>
        <taxon>Bacteria</taxon>
        <taxon>Bacillati</taxon>
        <taxon>Mycoplasmatota</taxon>
        <taxon>Mycoplasmoidales</taxon>
        <taxon>Metamycoplasmataceae</taxon>
        <taxon>Mycoplasmopsis</taxon>
    </lineage>
</organism>
<protein>
    <submittedName>
        <fullName evidence="1">Uncharacterized protein</fullName>
    </submittedName>
</protein>
<proteinExistence type="predicted"/>
<dbReference type="EMBL" id="LR214972">
    <property type="protein sequence ID" value="VEU63017.1"/>
    <property type="molecule type" value="Genomic_DNA"/>
</dbReference>
<gene>
    <name evidence="1" type="ORF">NCTC10118_00251</name>
</gene>
<evidence type="ECO:0000313" key="2">
    <source>
        <dbReference type="Proteomes" id="UP000289952"/>
    </source>
</evidence>
<accession>A0A449ADG5</accession>
<name>A0A449ADG5_9BACT</name>
<evidence type="ECO:0000313" key="1">
    <source>
        <dbReference type="EMBL" id="VEU63017.1"/>
    </source>
</evidence>
<dbReference type="AlphaFoldDB" id="A0A449ADG5"/>
<dbReference type="Proteomes" id="UP000289952">
    <property type="component" value="Chromosome"/>
</dbReference>
<keyword evidence="2" id="KW-1185">Reference proteome</keyword>
<sequence>MATLVRKQVILQNKTMKIEINDELFQKLIKRSNTLSLSRSQYIRLLIKQDLEK</sequence>
<reference evidence="1 2" key="1">
    <citation type="submission" date="2019-01" db="EMBL/GenBank/DDBJ databases">
        <authorList>
            <consortium name="Pathogen Informatics"/>
        </authorList>
    </citation>
    <scope>NUCLEOTIDE SEQUENCE [LARGE SCALE GENOMIC DNA]</scope>
    <source>
        <strain evidence="1 2">NCTC10118</strain>
    </source>
</reference>